<comment type="caution">
    <text evidence="1">The sequence shown here is derived from an EMBL/GenBank/DDBJ whole genome shotgun (WGS) entry which is preliminary data.</text>
</comment>
<reference evidence="1" key="1">
    <citation type="journal article" date="2015" name="Nature">
        <title>Complex archaea that bridge the gap between prokaryotes and eukaryotes.</title>
        <authorList>
            <person name="Spang A."/>
            <person name="Saw J.H."/>
            <person name="Jorgensen S.L."/>
            <person name="Zaremba-Niedzwiedzka K."/>
            <person name="Martijn J."/>
            <person name="Lind A.E."/>
            <person name="van Eijk R."/>
            <person name="Schleper C."/>
            <person name="Guy L."/>
            <person name="Ettema T.J."/>
        </authorList>
    </citation>
    <scope>NUCLEOTIDE SEQUENCE</scope>
</reference>
<protein>
    <submittedName>
        <fullName evidence="1">Uncharacterized protein</fullName>
    </submittedName>
</protein>
<dbReference type="EMBL" id="LAZR01008677">
    <property type="protein sequence ID" value="KKM77214.1"/>
    <property type="molecule type" value="Genomic_DNA"/>
</dbReference>
<dbReference type="AlphaFoldDB" id="A0A0F9K535"/>
<gene>
    <name evidence="1" type="ORF">LCGC14_1372300</name>
</gene>
<evidence type="ECO:0000313" key="1">
    <source>
        <dbReference type="EMBL" id="KKM77214.1"/>
    </source>
</evidence>
<organism evidence="1">
    <name type="scientific">marine sediment metagenome</name>
    <dbReference type="NCBI Taxonomy" id="412755"/>
    <lineage>
        <taxon>unclassified sequences</taxon>
        <taxon>metagenomes</taxon>
        <taxon>ecological metagenomes</taxon>
    </lineage>
</organism>
<sequence>MDFQRLAPVFAEGRAAAVSLSKAAREMFRKSTKQYMESLASMPTKMVAAIMGISKKKARKHKKRAEIWLHRYRKEGRR</sequence>
<proteinExistence type="predicted"/>
<name>A0A0F9K535_9ZZZZ</name>
<accession>A0A0F9K535</accession>